<evidence type="ECO:0000256" key="1">
    <source>
        <dbReference type="SAM" id="SignalP"/>
    </source>
</evidence>
<dbReference type="Pfam" id="PF03572">
    <property type="entry name" value="Peptidase_S41"/>
    <property type="match status" value="1"/>
</dbReference>
<dbReference type="GO" id="GO:0006508">
    <property type="term" value="P:proteolysis"/>
    <property type="evidence" value="ECO:0007669"/>
    <property type="project" value="InterPro"/>
</dbReference>
<dbReference type="Proteomes" id="UP000295781">
    <property type="component" value="Chromosome"/>
</dbReference>
<dbReference type="Pfam" id="PF00595">
    <property type="entry name" value="PDZ"/>
    <property type="match status" value="1"/>
</dbReference>
<dbReference type="PROSITE" id="PS50106">
    <property type="entry name" value="PDZ"/>
    <property type="match status" value="1"/>
</dbReference>
<dbReference type="AlphaFoldDB" id="A0A4P2PT43"/>
<gene>
    <name evidence="3" type="ORF">SOCEGT47_001860</name>
</gene>
<dbReference type="SMART" id="SM00245">
    <property type="entry name" value="TSPc"/>
    <property type="match status" value="1"/>
</dbReference>
<evidence type="ECO:0000259" key="2">
    <source>
        <dbReference type="PROSITE" id="PS50106"/>
    </source>
</evidence>
<dbReference type="PROSITE" id="PS51257">
    <property type="entry name" value="PROKAR_LIPOPROTEIN"/>
    <property type="match status" value="1"/>
</dbReference>
<feature type="chain" id="PRO_5020819934" description="PDZ domain-containing protein" evidence="1">
    <location>
        <begin position="30"/>
        <end position="446"/>
    </location>
</feature>
<dbReference type="EMBL" id="CP012670">
    <property type="protein sequence ID" value="AUX19734.1"/>
    <property type="molecule type" value="Genomic_DNA"/>
</dbReference>
<name>A0A4P2PT43_SORCE</name>
<dbReference type="SMART" id="SM00228">
    <property type="entry name" value="PDZ"/>
    <property type="match status" value="1"/>
</dbReference>
<dbReference type="InterPro" id="IPR036034">
    <property type="entry name" value="PDZ_sf"/>
</dbReference>
<dbReference type="InterPro" id="IPR005151">
    <property type="entry name" value="Tail-specific_protease"/>
</dbReference>
<dbReference type="GO" id="GO:0004175">
    <property type="term" value="F:endopeptidase activity"/>
    <property type="evidence" value="ECO:0007669"/>
    <property type="project" value="TreeGrafter"/>
</dbReference>
<dbReference type="InterPro" id="IPR041613">
    <property type="entry name" value="Pept_S41_N"/>
</dbReference>
<sequence length="446" mass="49343">MASWRTALPPCLLVLTAAAAAGCSTSVEADQAQAADDCSTVGQNRFLFELMKDVYLWHDLVPDVAYEDYPSPEALLQDLVHEERDRWSYIMSKSDQEAYYDEARMLGFGFRWMFDEEDSVRFAMIYPGSPVSEAGLRRGDKVLEINGLTIDQIAKDDLWEEVSGPDEEGYEMTLTIERAGAEVFTSAVRKAWFTLTSVLSPRVVQAGSRKAGYFMLTSFVEPTRAELDSAFAMFREEEIDDLILDLRYNGGGRLDVERHLASLIHQPEQVGALLDLTTHNERHREWDKRTVFEELDQVPAVSRLVVITSGGTASASEVLINSLRPYLDVTLVGSTTHGKPVGMYGWHHCDKTINPIAFRVVNADGEGDYFDGMAPDCVAEDALGVELGDASEASLAEALHVLEHGACSASAAPAGAGERRAVLSERRAAPRREIPWRGFRREVGAL</sequence>
<dbReference type="GO" id="GO:0008236">
    <property type="term" value="F:serine-type peptidase activity"/>
    <property type="evidence" value="ECO:0007669"/>
    <property type="project" value="InterPro"/>
</dbReference>
<feature type="signal peptide" evidence="1">
    <location>
        <begin position="1"/>
        <end position="29"/>
    </location>
</feature>
<accession>A0A4P2PT43</accession>
<dbReference type="InterPro" id="IPR001478">
    <property type="entry name" value="PDZ"/>
</dbReference>
<dbReference type="Gene3D" id="2.30.42.10">
    <property type="match status" value="1"/>
</dbReference>
<dbReference type="Gene3D" id="3.90.226.10">
    <property type="entry name" value="2-enoyl-CoA Hydratase, Chain A, domain 1"/>
    <property type="match status" value="1"/>
</dbReference>
<protein>
    <recommendedName>
        <fullName evidence="2">PDZ domain-containing protein</fullName>
    </recommendedName>
</protein>
<feature type="domain" description="PDZ" evidence="2">
    <location>
        <begin position="88"/>
        <end position="157"/>
    </location>
</feature>
<evidence type="ECO:0000313" key="4">
    <source>
        <dbReference type="Proteomes" id="UP000295781"/>
    </source>
</evidence>
<dbReference type="PANTHER" id="PTHR32060">
    <property type="entry name" value="TAIL-SPECIFIC PROTEASE"/>
    <property type="match status" value="1"/>
</dbReference>
<organism evidence="3 4">
    <name type="scientific">Sorangium cellulosum</name>
    <name type="common">Polyangium cellulosum</name>
    <dbReference type="NCBI Taxonomy" id="56"/>
    <lineage>
        <taxon>Bacteria</taxon>
        <taxon>Pseudomonadati</taxon>
        <taxon>Myxococcota</taxon>
        <taxon>Polyangia</taxon>
        <taxon>Polyangiales</taxon>
        <taxon>Polyangiaceae</taxon>
        <taxon>Sorangium</taxon>
    </lineage>
</organism>
<dbReference type="CDD" id="cd07561">
    <property type="entry name" value="Peptidase_S41_CPP_like"/>
    <property type="match status" value="1"/>
</dbReference>
<dbReference type="Pfam" id="PF18294">
    <property type="entry name" value="Pept_S41_N"/>
    <property type="match status" value="1"/>
</dbReference>
<dbReference type="SUPFAM" id="SSF50156">
    <property type="entry name" value="PDZ domain-like"/>
    <property type="match status" value="1"/>
</dbReference>
<dbReference type="Gene3D" id="3.30.750.170">
    <property type="match status" value="1"/>
</dbReference>
<keyword evidence="1" id="KW-0732">Signal</keyword>
<dbReference type="InterPro" id="IPR029045">
    <property type="entry name" value="ClpP/crotonase-like_dom_sf"/>
</dbReference>
<dbReference type="SUPFAM" id="SSF52096">
    <property type="entry name" value="ClpP/crotonase"/>
    <property type="match status" value="1"/>
</dbReference>
<proteinExistence type="predicted"/>
<reference evidence="3 4" key="1">
    <citation type="submission" date="2015-09" db="EMBL/GenBank/DDBJ databases">
        <title>Sorangium comparison.</title>
        <authorList>
            <person name="Zaburannyi N."/>
            <person name="Bunk B."/>
            <person name="Overmann J."/>
            <person name="Mueller R."/>
        </authorList>
    </citation>
    <scope>NUCLEOTIDE SEQUENCE [LARGE SCALE GENOMIC DNA]</scope>
    <source>
        <strain evidence="3 4">So ceGT47</strain>
    </source>
</reference>
<dbReference type="PANTHER" id="PTHR32060:SF22">
    <property type="entry name" value="CARBOXYL-TERMINAL-PROCESSING PEPTIDASE 3, CHLOROPLASTIC"/>
    <property type="match status" value="1"/>
</dbReference>
<evidence type="ECO:0000313" key="3">
    <source>
        <dbReference type="EMBL" id="AUX19734.1"/>
    </source>
</evidence>